<keyword evidence="11 14" id="KW-0472">Membrane</keyword>
<keyword evidence="6 14" id="KW-0812">Transmembrane</keyword>
<proteinExistence type="inferred from homology"/>
<feature type="domain" description="TonB-dependent receptor-like beta-barrel" evidence="17">
    <location>
        <begin position="273"/>
        <end position="694"/>
    </location>
</feature>
<keyword evidence="8" id="KW-0408">Iron</keyword>
<comment type="subcellular location">
    <subcellularLocation>
        <location evidence="1 14">Cell outer membrane</location>
        <topology evidence="1 14">Multi-pass membrane protein</topology>
    </subcellularLocation>
</comment>
<dbReference type="InterPro" id="IPR012910">
    <property type="entry name" value="Plug_dom"/>
</dbReference>
<evidence type="ECO:0000256" key="8">
    <source>
        <dbReference type="ARBA" id="ARBA00023004"/>
    </source>
</evidence>
<sequence>MKTPQLKPMTRHILSAVACMSLALPGASFAEDMATEASAADAGSSDTVVIAGSKIAEAARSAVSQSSLSARSAQSEVSDDFVRNFTAPAADFSQIIQMAPAMYSYSANGPGLGDTKTYFRGFADGDYSILFDGIPFQDTNSPSHHSWAFFPAPFVGGAVIDRSPGSAATIGPANFGGSINLLSRNLEANRRITGTASVSSWNTVLAGVEYESGQFGTDGASNLLFNAHDLKSDGYQTHNTQHRQAFSAKYQYAFTPDTVLTLFGSYITVHANTPNVKGATRADIALHGDNYLLSADPTKANYYAYNFYHVNTDFEYAGLSSNLGNGWKLDDKAYTYYYHNQQNYPGATVPTTTANSAANNTGTDKLNGYRTYGNILRLSQESSFGTLRTGLWSEVADTNRYQIPSNPLTWVDSALPNFHETFKTTLLQPFVEYEFALTKDLKITPGVKYSSYKQDLTQFADNGKTVGSLNGAASIGHVATYHAVLPSIDIHYMLQPNWSAYAQYATGDEIPPTNVFDVKNANVVALPSSIKSKTFQIGSVWKSDQFTLDVDAYHIKFDNAYSSTTDTAGNTSFFANGSSVTQGVEAESTIVLGKGFDLYMNATYGSAKYSDTSKWVQNAPSDTETLGLTYKQGNWNAGWFTKRVGKMYNDNGAIHEAITINPFIISNLFFNYSLPGKTGDILKNGKIQLGINNLFDKHNIVGVTPAGKTSSAPAPGDQLTLLPARSVSLSLTMDF</sequence>
<keyword evidence="13 14" id="KW-0998">Cell outer membrane</keyword>
<evidence type="ECO:0000256" key="13">
    <source>
        <dbReference type="ARBA" id="ARBA00023237"/>
    </source>
</evidence>
<dbReference type="InterPro" id="IPR000531">
    <property type="entry name" value="Beta-barrel_TonB"/>
</dbReference>
<evidence type="ECO:0000256" key="4">
    <source>
        <dbReference type="ARBA" id="ARBA00022452"/>
    </source>
</evidence>
<reference evidence="19" key="1">
    <citation type="journal article" date="2014" name="Int. J. Syst. Evol. Microbiol.">
        <title>Complete genome sequence of Corynebacterium casei LMG S-19264T (=DSM 44701T), isolated from a smear-ripened cheese.</title>
        <authorList>
            <consortium name="US DOE Joint Genome Institute (JGI-PGF)"/>
            <person name="Walter F."/>
            <person name="Albersmeier A."/>
            <person name="Kalinowski J."/>
            <person name="Ruckert C."/>
        </authorList>
    </citation>
    <scope>NUCLEOTIDE SEQUENCE</scope>
    <source>
        <strain evidence="19">CGMCC 1.10998</strain>
    </source>
</reference>
<evidence type="ECO:0000259" key="18">
    <source>
        <dbReference type="Pfam" id="PF07715"/>
    </source>
</evidence>
<dbReference type="PANTHER" id="PTHR32552">
    <property type="entry name" value="FERRICHROME IRON RECEPTOR-RELATED"/>
    <property type="match status" value="1"/>
</dbReference>
<evidence type="ECO:0000256" key="15">
    <source>
        <dbReference type="RuleBase" id="RU003357"/>
    </source>
</evidence>
<keyword evidence="9" id="KW-0406">Ion transport</keyword>
<reference evidence="19" key="2">
    <citation type="submission" date="2020-09" db="EMBL/GenBank/DDBJ databases">
        <authorList>
            <person name="Sun Q."/>
            <person name="Zhou Y."/>
        </authorList>
    </citation>
    <scope>NUCLEOTIDE SEQUENCE</scope>
    <source>
        <strain evidence="19">CGMCC 1.10998</strain>
    </source>
</reference>
<evidence type="ECO:0000256" key="11">
    <source>
        <dbReference type="ARBA" id="ARBA00023136"/>
    </source>
</evidence>
<dbReference type="Proteomes" id="UP000637423">
    <property type="component" value="Unassembled WGS sequence"/>
</dbReference>
<feature type="chain" id="PRO_5037801081" description="Iron complex outermembrane recepter protein" evidence="16">
    <location>
        <begin position="31"/>
        <end position="735"/>
    </location>
</feature>
<evidence type="ECO:0000256" key="6">
    <source>
        <dbReference type="ARBA" id="ARBA00022692"/>
    </source>
</evidence>
<keyword evidence="10 15" id="KW-0798">TonB box</keyword>
<keyword evidence="3 14" id="KW-0813">Transport</keyword>
<dbReference type="GO" id="GO:0009279">
    <property type="term" value="C:cell outer membrane"/>
    <property type="evidence" value="ECO:0007669"/>
    <property type="project" value="UniProtKB-SubCell"/>
</dbReference>
<feature type="signal peptide" evidence="16">
    <location>
        <begin position="1"/>
        <end position="30"/>
    </location>
</feature>
<dbReference type="EMBL" id="BMED01000001">
    <property type="protein sequence ID" value="GGC65893.1"/>
    <property type="molecule type" value="Genomic_DNA"/>
</dbReference>
<evidence type="ECO:0000256" key="9">
    <source>
        <dbReference type="ARBA" id="ARBA00023065"/>
    </source>
</evidence>
<comment type="similarity">
    <text evidence="2 14 15">Belongs to the TonB-dependent receptor family.</text>
</comment>
<accession>A0A916UCD5</accession>
<evidence type="ECO:0000256" key="14">
    <source>
        <dbReference type="PROSITE-ProRule" id="PRU01360"/>
    </source>
</evidence>
<evidence type="ECO:0000256" key="1">
    <source>
        <dbReference type="ARBA" id="ARBA00004571"/>
    </source>
</evidence>
<evidence type="ECO:0000313" key="20">
    <source>
        <dbReference type="Proteomes" id="UP000637423"/>
    </source>
</evidence>
<organism evidence="19 20">
    <name type="scientific">Undibacterium terreum</name>
    <dbReference type="NCBI Taxonomy" id="1224302"/>
    <lineage>
        <taxon>Bacteria</taxon>
        <taxon>Pseudomonadati</taxon>
        <taxon>Pseudomonadota</taxon>
        <taxon>Betaproteobacteria</taxon>
        <taxon>Burkholderiales</taxon>
        <taxon>Oxalobacteraceae</taxon>
        <taxon>Undibacterium</taxon>
    </lineage>
</organism>
<dbReference type="Pfam" id="PF07715">
    <property type="entry name" value="Plug"/>
    <property type="match status" value="1"/>
</dbReference>
<protein>
    <recommendedName>
        <fullName evidence="21">Iron complex outermembrane recepter protein</fullName>
    </recommendedName>
</protein>
<evidence type="ECO:0000259" key="17">
    <source>
        <dbReference type="Pfam" id="PF00593"/>
    </source>
</evidence>
<evidence type="ECO:0000256" key="7">
    <source>
        <dbReference type="ARBA" id="ARBA00022729"/>
    </source>
</evidence>
<evidence type="ECO:0000256" key="2">
    <source>
        <dbReference type="ARBA" id="ARBA00009810"/>
    </source>
</evidence>
<evidence type="ECO:0000256" key="5">
    <source>
        <dbReference type="ARBA" id="ARBA00022496"/>
    </source>
</evidence>
<evidence type="ECO:0000256" key="10">
    <source>
        <dbReference type="ARBA" id="ARBA00023077"/>
    </source>
</evidence>
<keyword evidence="5" id="KW-0410">Iron transport</keyword>
<comment type="caution">
    <text evidence="19">The sequence shown here is derived from an EMBL/GenBank/DDBJ whole genome shotgun (WGS) entry which is preliminary data.</text>
</comment>
<evidence type="ECO:0000256" key="16">
    <source>
        <dbReference type="SAM" id="SignalP"/>
    </source>
</evidence>
<dbReference type="Pfam" id="PF00593">
    <property type="entry name" value="TonB_dep_Rec_b-barrel"/>
    <property type="match status" value="1"/>
</dbReference>
<dbReference type="PROSITE" id="PS52016">
    <property type="entry name" value="TONB_DEPENDENT_REC_3"/>
    <property type="match status" value="1"/>
</dbReference>
<dbReference type="InterPro" id="IPR037066">
    <property type="entry name" value="Plug_dom_sf"/>
</dbReference>
<gene>
    <name evidence="19" type="ORF">GCM10011396_11090</name>
</gene>
<evidence type="ECO:0000313" key="19">
    <source>
        <dbReference type="EMBL" id="GGC65893.1"/>
    </source>
</evidence>
<keyword evidence="4 14" id="KW-1134">Transmembrane beta strand</keyword>
<feature type="domain" description="TonB-dependent receptor plug" evidence="18">
    <location>
        <begin position="77"/>
        <end position="177"/>
    </location>
</feature>
<evidence type="ECO:0000256" key="12">
    <source>
        <dbReference type="ARBA" id="ARBA00023170"/>
    </source>
</evidence>
<evidence type="ECO:0008006" key="21">
    <source>
        <dbReference type="Google" id="ProtNLM"/>
    </source>
</evidence>
<dbReference type="PANTHER" id="PTHR32552:SF89">
    <property type="entry name" value="CATECHOLATE SIDEROPHORE RECEPTOR FIU"/>
    <property type="match status" value="1"/>
</dbReference>
<dbReference type="AlphaFoldDB" id="A0A916UCD5"/>
<keyword evidence="12" id="KW-0675">Receptor</keyword>
<dbReference type="Gene3D" id="2.170.130.10">
    <property type="entry name" value="TonB-dependent receptor, plug domain"/>
    <property type="match status" value="1"/>
</dbReference>
<dbReference type="RefSeq" id="WP_188564938.1">
    <property type="nucleotide sequence ID" value="NZ_BMED01000001.1"/>
</dbReference>
<dbReference type="SUPFAM" id="SSF56935">
    <property type="entry name" value="Porins"/>
    <property type="match status" value="1"/>
</dbReference>
<name>A0A916UCD5_9BURK</name>
<dbReference type="GO" id="GO:0015344">
    <property type="term" value="F:siderophore uptake transmembrane transporter activity"/>
    <property type="evidence" value="ECO:0007669"/>
    <property type="project" value="TreeGrafter"/>
</dbReference>
<keyword evidence="7 16" id="KW-0732">Signal</keyword>
<dbReference type="InterPro" id="IPR036942">
    <property type="entry name" value="Beta-barrel_TonB_sf"/>
</dbReference>
<keyword evidence="20" id="KW-1185">Reference proteome</keyword>
<evidence type="ECO:0000256" key="3">
    <source>
        <dbReference type="ARBA" id="ARBA00022448"/>
    </source>
</evidence>
<dbReference type="Gene3D" id="2.40.170.20">
    <property type="entry name" value="TonB-dependent receptor, beta-barrel domain"/>
    <property type="match status" value="1"/>
</dbReference>
<dbReference type="InterPro" id="IPR039426">
    <property type="entry name" value="TonB-dep_rcpt-like"/>
</dbReference>